<evidence type="ECO:0000313" key="2">
    <source>
        <dbReference type="EMBL" id="MFC6761624.1"/>
    </source>
</evidence>
<dbReference type="InterPro" id="IPR037151">
    <property type="entry name" value="AlkB-like_sf"/>
</dbReference>
<dbReference type="InterPro" id="IPR005123">
    <property type="entry name" value="Oxoglu/Fe-dep_dioxygenase_dom"/>
</dbReference>
<dbReference type="SUPFAM" id="SSF51197">
    <property type="entry name" value="Clavaminate synthase-like"/>
    <property type="match status" value="1"/>
</dbReference>
<dbReference type="GO" id="GO:0051213">
    <property type="term" value="F:dioxygenase activity"/>
    <property type="evidence" value="ECO:0007669"/>
    <property type="project" value="UniProtKB-KW"/>
</dbReference>
<organism evidence="2 3">
    <name type="scientific">Sulfitobacter porphyrae</name>
    <dbReference type="NCBI Taxonomy" id="1246864"/>
    <lineage>
        <taxon>Bacteria</taxon>
        <taxon>Pseudomonadati</taxon>
        <taxon>Pseudomonadota</taxon>
        <taxon>Alphaproteobacteria</taxon>
        <taxon>Rhodobacterales</taxon>
        <taxon>Roseobacteraceae</taxon>
        <taxon>Sulfitobacter</taxon>
    </lineage>
</organism>
<comment type="caution">
    <text evidence="2">The sequence shown here is derived from an EMBL/GenBank/DDBJ whole genome shotgun (WGS) entry which is preliminary data.</text>
</comment>
<reference evidence="3" key="1">
    <citation type="journal article" date="2019" name="Int. J. Syst. Evol. Microbiol.">
        <title>The Global Catalogue of Microorganisms (GCM) 10K type strain sequencing project: providing services to taxonomists for standard genome sequencing and annotation.</title>
        <authorList>
            <consortium name="The Broad Institute Genomics Platform"/>
            <consortium name="The Broad Institute Genome Sequencing Center for Infectious Disease"/>
            <person name="Wu L."/>
            <person name="Ma J."/>
        </authorList>
    </citation>
    <scope>NUCLEOTIDE SEQUENCE [LARGE SCALE GENOMIC DNA]</scope>
    <source>
        <strain evidence="3">CCUG 66188</strain>
    </source>
</reference>
<dbReference type="InterPro" id="IPR027450">
    <property type="entry name" value="AlkB-like"/>
</dbReference>
<dbReference type="InterPro" id="IPR032854">
    <property type="entry name" value="ALKBH3"/>
</dbReference>
<dbReference type="PANTHER" id="PTHR31212">
    <property type="entry name" value="ALPHA-KETOGLUTARATE-DEPENDENT DIOXYGENASE ALKB HOMOLOG 3"/>
    <property type="match status" value="1"/>
</dbReference>
<gene>
    <name evidence="2" type="ORF">ACFQFQ_22605</name>
</gene>
<dbReference type="Gene3D" id="2.60.120.590">
    <property type="entry name" value="Alpha-ketoglutarate-dependent dioxygenase AlkB-like"/>
    <property type="match status" value="1"/>
</dbReference>
<proteinExistence type="predicted"/>
<keyword evidence="2" id="KW-0560">Oxidoreductase</keyword>
<feature type="domain" description="Fe2OG dioxygenase" evidence="1">
    <location>
        <begin position="105"/>
        <end position="202"/>
    </location>
</feature>
<dbReference type="PANTHER" id="PTHR31212:SF4">
    <property type="entry name" value="ALPHA-KETOGLUTARATE-DEPENDENT DIOXYGENASE ALKB HOMOLOG 3"/>
    <property type="match status" value="1"/>
</dbReference>
<accession>A0ABW2B992</accession>
<dbReference type="PROSITE" id="PS51471">
    <property type="entry name" value="FE2OG_OXY"/>
    <property type="match status" value="1"/>
</dbReference>
<name>A0ABW2B992_9RHOB</name>
<keyword evidence="2" id="KW-0223">Dioxygenase</keyword>
<dbReference type="EMBL" id="JBHSWG010000003">
    <property type="protein sequence ID" value="MFC6761624.1"/>
    <property type="molecule type" value="Genomic_DNA"/>
</dbReference>
<dbReference type="Proteomes" id="UP001596353">
    <property type="component" value="Unassembled WGS sequence"/>
</dbReference>
<sequence length="206" mass="23298">MTDLFARTDNARRNLLPRDGIVEYYGPIFGEAEADYYLGSLQNDIAWHHDEAVILGKRITTKRQVAWYADAAYSYTYSKVTKTALHWTPLLLALKKQVEMNCGETFNSCLLNLYQDGSEGMAWHSDAEKDLVRNGTIGSVSFGAARKFAFKHKQTKATVSQVLEHGSLLTMRGTTQTHWLHSLPKSKKVSSARINLTFRKIRQPDA</sequence>
<evidence type="ECO:0000259" key="1">
    <source>
        <dbReference type="PROSITE" id="PS51471"/>
    </source>
</evidence>
<evidence type="ECO:0000313" key="3">
    <source>
        <dbReference type="Proteomes" id="UP001596353"/>
    </source>
</evidence>
<dbReference type="Pfam" id="PF13532">
    <property type="entry name" value="2OG-FeII_Oxy_2"/>
    <property type="match status" value="1"/>
</dbReference>
<protein>
    <submittedName>
        <fullName evidence="2">Alpha-ketoglutarate-dependent dioxygenase AlkB family protein</fullName>
    </submittedName>
</protein>
<keyword evidence="3" id="KW-1185">Reference proteome</keyword>